<dbReference type="Proteomes" id="UP000019376">
    <property type="component" value="Unassembled WGS sequence"/>
</dbReference>
<evidence type="ECO:0000313" key="3">
    <source>
        <dbReference type="Proteomes" id="UP000019376"/>
    </source>
</evidence>
<feature type="compositionally biased region" description="Polar residues" evidence="1">
    <location>
        <begin position="50"/>
        <end position="65"/>
    </location>
</feature>
<protein>
    <submittedName>
        <fullName evidence="2">Uncharacterized protein</fullName>
    </submittedName>
</protein>
<name>S8ATY2_PENO1</name>
<dbReference type="AlphaFoldDB" id="S8ATY2"/>
<accession>S8ATY2</accession>
<dbReference type="HOGENOM" id="CLU_1103116_0_0_1"/>
<proteinExistence type="predicted"/>
<gene>
    <name evidence="2" type="ORF">PDE_04558</name>
</gene>
<dbReference type="STRING" id="933388.S8ATY2"/>
<feature type="compositionally biased region" description="Basic residues" evidence="1">
    <location>
        <begin position="66"/>
        <end position="76"/>
    </location>
</feature>
<reference evidence="2 3" key="1">
    <citation type="journal article" date="2013" name="PLoS ONE">
        <title>Genomic and secretomic analyses reveal unique features of the lignocellulolytic enzyme system of Penicillium decumbens.</title>
        <authorList>
            <person name="Liu G."/>
            <person name="Zhang L."/>
            <person name="Wei X."/>
            <person name="Zou G."/>
            <person name="Qin Y."/>
            <person name="Ma L."/>
            <person name="Li J."/>
            <person name="Zheng H."/>
            <person name="Wang S."/>
            <person name="Wang C."/>
            <person name="Xun L."/>
            <person name="Zhao G.-P."/>
            <person name="Zhou Z."/>
            <person name="Qu Y."/>
        </authorList>
    </citation>
    <scope>NUCLEOTIDE SEQUENCE [LARGE SCALE GENOMIC DNA]</scope>
    <source>
        <strain evidence="3">114-2 / CGMCC 5302</strain>
    </source>
</reference>
<keyword evidence="3" id="KW-1185">Reference proteome</keyword>
<dbReference type="OrthoDB" id="4828117at2759"/>
<sequence length="252" mass="28657">MKIDNLEDVIIALLAAHPSLKMAVMYGRGTKCETMEWKFRAWRKEAQKLQATGGESTFQRQPTSRKNLRKPPRPSKRSSFTQKPSSFKRQKSKAKFAGDNNDASLAYLGSNSDTWEDESMSKSSELETENTSSLTSPCVMTEEDIKLQIISDDESKDEVVFLSQRPAKEVKLERQDVDKAKPVRATEDVESKSWGFLFDWPTGTENANSRDDLEFDADAFKIFMERVQISKESNHFDSFLEPGLLNGHSKQI</sequence>
<evidence type="ECO:0000256" key="1">
    <source>
        <dbReference type="SAM" id="MobiDB-lite"/>
    </source>
</evidence>
<feature type="region of interest" description="Disordered" evidence="1">
    <location>
        <begin position="50"/>
        <end position="138"/>
    </location>
</feature>
<evidence type="ECO:0000313" key="2">
    <source>
        <dbReference type="EMBL" id="EPS29608.1"/>
    </source>
</evidence>
<organism evidence="2 3">
    <name type="scientific">Penicillium oxalicum (strain 114-2 / CGMCC 5302)</name>
    <name type="common">Penicillium decumbens</name>
    <dbReference type="NCBI Taxonomy" id="933388"/>
    <lineage>
        <taxon>Eukaryota</taxon>
        <taxon>Fungi</taxon>
        <taxon>Dikarya</taxon>
        <taxon>Ascomycota</taxon>
        <taxon>Pezizomycotina</taxon>
        <taxon>Eurotiomycetes</taxon>
        <taxon>Eurotiomycetidae</taxon>
        <taxon>Eurotiales</taxon>
        <taxon>Aspergillaceae</taxon>
        <taxon>Penicillium</taxon>
    </lineage>
</organism>
<dbReference type="EMBL" id="KB644412">
    <property type="protein sequence ID" value="EPS29608.1"/>
    <property type="molecule type" value="Genomic_DNA"/>
</dbReference>